<evidence type="ECO:0000256" key="1">
    <source>
        <dbReference type="SAM" id="MobiDB-lite"/>
    </source>
</evidence>
<feature type="region of interest" description="Disordered" evidence="1">
    <location>
        <begin position="1"/>
        <end position="171"/>
    </location>
</feature>
<reference evidence="2" key="2">
    <citation type="submission" date="2023-05" db="EMBL/GenBank/DDBJ databases">
        <authorList>
            <consortium name="Lawrence Berkeley National Laboratory"/>
            <person name="Steindorff A."/>
            <person name="Hensen N."/>
            <person name="Bonometti L."/>
            <person name="Westerberg I."/>
            <person name="Brannstrom I.O."/>
            <person name="Guillou S."/>
            <person name="Cros-Aarteil S."/>
            <person name="Calhoun S."/>
            <person name="Haridas S."/>
            <person name="Kuo A."/>
            <person name="Mondo S."/>
            <person name="Pangilinan J."/>
            <person name="Riley R."/>
            <person name="Labutti K."/>
            <person name="Andreopoulos B."/>
            <person name="Lipzen A."/>
            <person name="Chen C."/>
            <person name="Yanf M."/>
            <person name="Daum C."/>
            <person name="Ng V."/>
            <person name="Clum A."/>
            <person name="Ohm R."/>
            <person name="Martin F."/>
            <person name="Silar P."/>
            <person name="Natvig D."/>
            <person name="Lalanne C."/>
            <person name="Gautier V."/>
            <person name="Ament-Velasquez S.L."/>
            <person name="Kruys A."/>
            <person name="Hutchinson M.I."/>
            <person name="Powell A.J."/>
            <person name="Barry K."/>
            <person name="Miller A.N."/>
            <person name="Grigoriev I.V."/>
            <person name="Debuchy R."/>
            <person name="Gladieux P."/>
            <person name="Thoren M.H."/>
            <person name="Johannesson H."/>
        </authorList>
    </citation>
    <scope>NUCLEOTIDE SEQUENCE</scope>
    <source>
        <strain evidence="2">CBS 538.74</strain>
    </source>
</reference>
<proteinExistence type="predicted"/>
<feature type="compositionally biased region" description="Polar residues" evidence="1">
    <location>
        <begin position="9"/>
        <end position="20"/>
    </location>
</feature>
<sequence length="921" mass="105680">MARKMNKRLQAQKNADSGSVPQPQKSQPSQARAQAQQPKPKPKAKPKPKPTATGPSINKTEQRHQAKPKTANIPTAKLPGSAPKTKTAVKTDKAANDTGSQARFSQRNRQPNMARNPQTAKLDLPDYVPLKARAKQRNQPNRPRNRNNSNKPRVVFPWDLDPEYPKPKSDSTCAFKYERQSWHSLRGMDVEHEMKKQMARGRRGQLRRPSPQMTEEQHKELHTKYWDKGEQKLHKVRLATMHESESSKLFIAYSTTDAREIDPANDESILIRLLRVSELGKMLINLLSPSIGDLTALAATCKRAAACMREGFEFWDFRSAYFPIDRYIERRDSNGRLTQGGGVRTDILIISPISDEPERLEKPYMTDFMNLVQLCDAIKTIPSSFCSIILDQVPYLNVAMFELMVNTMPNLKTVTITRCLLLDVTKLRPLLEVIKRHPRRLESSKADTMPSKPEAKTPAQKRARHSPEEYIRLDFFPFFFRGPNSGARLGSYGVTYHEPTFNTPKAVFGLILYCWTLAKEVGMDLVSDSSSFWSFVRQLPGPDVLWAMKAREALTPRDHDLARRKKSSKTTLEDFADDLTAALTGDNQSHPKPPVKMNKYRTSEEDLTGPYWRRRVTCPMCQFSYPVSLFPIRADTCWCCKMHQYVNIMEDSHLRLWQETTMHHWLRGLPQATTVLHQLPLVAGAGGPLDKALYEVRCTDWVWEYYLGAKFSASEPYKLAFKKGYSPPPPKTLEPVRVSMARWRQEGSEVITAFDYRKGGPQLAHPCKQLQASDRHSEKKEHFASRWQWTRLSDDNFIQRWEAEYWKRRQNPTPRTSLPPPDQARSRMMEDLALARTKPADRKSMMNLEWRNQNLKDNAVYLSLHHQAEDCLISMSTPTNEPFNLDKPVPDPVVNEKEYTALLATQQWRAIPYGGAPPGFW</sequence>
<evidence type="ECO:0000313" key="2">
    <source>
        <dbReference type="EMBL" id="KAK4155564.1"/>
    </source>
</evidence>
<feature type="compositionally biased region" description="Low complexity" evidence="1">
    <location>
        <begin position="21"/>
        <end position="38"/>
    </location>
</feature>
<evidence type="ECO:0000313" key="3">
    <source>
        <dbReference type="Proteomes" id="UP001302745"/>
    </source>
</evidence>
<feature type="compositionally biased region" description="Low complexity" evidence="1">
    <location>
        <begin position="137"/>
        <end position="153"/>
    </location>
</feature>
<reference evidence="2" key="1">
    <citation type="journal article" date="2023" name="Mol. Phylogenet. Evol.">
        <title>Genome-scale phylogeny and comparative genomics of the fungal order Sordariales.</title>
        <authorList>
            <person name="Hensen N."/>
            <person name="Bonometti L."/>
            <person name="Westerberg I."/>
            <person name="Brannstrom I.O."/>
            <person name="Guillou S."/>
            <person name="Cros-Aarteil S."/>
            <person name="Calhoun S."/>
            <person name="Haridas S."/>
            <person name="Kuo A."/>
            <person name="Mondo S."/>
            <person name="Pangilinan J."/>
            <person name="Riley R."/>
            <person name="LaButti K."/>
            <person name="Andreopoulos B."/>
            <person name="Lipzen A."/>
            <person name="Chen C."/>
            <person name="Yan M."/>
            <person name="Daum C."/>
            <person name="Ng V."/>
            <person name="Clum A."/>
            <person name="Steindorff A."/>
            <person name="Ohm R.A."/>
            <person name="Martin F."/>
            <person name="Silar P."/>
            <person name="Natvig D.O."/>
            <person name="Lalanne C."/>
            <person name="Gautier V."/>
            <person name="Ament-Velasquez S.L."/>
            <person name="Kruys A."/>
            <person name="Hutchinson M.I."/>
            <person name="Powell A.J."/>
            <person name="Barry K."/>
            <person name="Miller A.N."/>
            <person name="Grigoriev I.V."/>
            <person name="Debuchy R."/>
            <person name="Gladieux P."/>
            <person name="Hiltunen Thoren M."/>
            <person name="Johannesson H."/>
        </authorList>
    </citation>
    <scope>NUCLEOTIDE SEQUENCE</scope>
    <source>
        <strain evidence="2">CBS 538.74</strain>
    </source>
</reference>
<gene>
    <name evidence="2" type="ORF">C8A00DRAFT_13414</name>
</gene>
<comment type="caution">
    <text evidence="2">The sequence shown here is derived from an EMBL/GenBank/DDBJ whole genome shotgun (WGS) entry which is preliminary data.</text>
</comment>
<dbReference type="EMBL" id="MU856885">
    <property type="protein sequence ID" value="KAK4155564.1"/>
    <property type="molecule type" value="Genomic_DNA"/>
</dbReference>
<keyword evidence="3" id="KW-1185">Reference proteome</keyword>
<feature type="region of interest" description="Disordered" evidence="1">
    <location>
        <begin position="441"/>
        <end position="463"/>
    </location>
</feature>
<feature type="compositionally biased region" description="Polar residues" evidence="1">
    <location>
        <begin position="99"/>
        <end position="119"/>
    </location>
</feature>
<name>A0AAN6VQ84_9PEZI</name>
<protein>
    <submittedName>
        <fullName evidence="2">Uncharacterized protein</fullName>
    </submittedName>
</protein>
<organism evidence="2 3">
    <name type="scientific">Chaetomidium leptoderma</name>
    <dbReference type="NCBI Taxonomy" id="669021"/>
    <lineage>
        <taxon>Eukaryota</taxon>
        <taxon>Fungi</taxon>
        <taxon>Dikarya</taxon>
        <taxon>Ascomycota</taxon>
        <taxon>Pezizomycotina</taxon>
        <taxon>Sordariomycetes</taxon>
        <taxon>Sordariomycetidae</taxon>
        <taxon>Sordariales</taxon>
        <taxon>Chaetomiaceae</taxon>
        <taxon>Chaetomidium</taxon>
    </lineage>
</organism>
<dbReference type="Proteomes" id="UP001302745">
    <property type="component" value="Unassembled WGS sequence"/>
</dbReference>
<dbReference type="AlphaFoldDB" id="A0AAN6VQ84"/>
<accession>A0AAN6VQ84</accession>